<evidence type="ECO:0000259" key="11">
    <source>
        <dbReference type="PROSITE" id="PS50405"/>
    </source>
</evidence>
<comment type="caution">
    <text evidence="12">The sequence shown here is derived from an EMBL/GenBank/DDBJ whole genome shotgun (WGS) entry which is preliminary data.</text>
</comment>
<evidence type="ECO:0000256" key="5">
    <source>
        <dbReference type="ARBA" id="ARBA00022575"/>
    </source>
</evidence>
<dbReference type="FunFam" id="3.40.30.10:FF:000039">
    <property type="entry name" value="Glutathione S-transferase domain"/>
    <property type="match status" value="1"/>
</dbReference>
<evidence type="ECO:0000256" key="3">
    <source>
        <dbReference type="ARBA" id="ARBA00012452"/>
    </source>
</evidence>
<evidence type="ECO:0000256" key="1">
    <source>
        <dbReference type="ARBA" id="ARBA00004514"/>
    </source>
</evidence>
<evidence type="ECO:0000259" key="10">
    <source>
        <dbReference type="PROSITE" id="PS50404"/>
    </source>
</evidence>
<organism evidence="12 13">
    <name type="scientific">Arabidopsis thaliana</name>
    <name type="common">Mouse-ear cress</name>
    <dbReference type="NCBI Taxonomy" id="3702"/>
    <lineage>
        <taxon>Eukaryota</taxon>
        <taxon>Viridiplantae</taxon>
        <taxon>Streptophyta</taxon>
        <taxon>Embryophyta</taxon>
        <taxon>Tracheophyta</taxon>
        <taxon>Spermatophyta</taxon>
        <taxon>Magnoliopsida</taxon>
        <taxon>eudicotyledons</taxon>
        <taxon>Gunneridae</taxon>
        <taxon>Pentapetalae</taxon>
        <taxon>rosids</taxon>
        <taxon>malvids</taxon>
        <taxon>Brassicales</taxon>
        <taxon>Brassicaceae</taxon>
        <taxon>Camelineae</taxon>
        <taxon>Arabidopsis</taxon>
    </lineage>
</organism>
<accession>A0A178W1M6</accession>
<dbReference type="PROSITE" id="PS50404">
    <property type="entry name" value="GST_NTER"/>
    <property type="match status" value="1"/>
</dbReference>
<dbReference type="InterPro" id="IPR036249">
    <property type="entry name" value="Thioredoxin-like_sf"/>
</dbReference>
<proteinExistence type="inferred from homology"/>
<feature type="domain" description="GST C-terminal" evidence="11">
    <location>
        <begin position="151"/>
        <end position="281"/>
    </location>
</feature>
<dbReference type="SFLD" id="SFLDG01154">
    <property type="entry name" value="Main.5:_Phi-like"/>
    <property type="match status" value="1"/>
</dbReference>
<dbReference type="SFLD" id="SFLDS00019">
    <property type="entry name" value="Glutathione_Transferase_(cytos"/>
    <property type="match status" value="1"/>
</dbReference>
<keyword evidence="4" id="KW-0963">Cytoplasm</keyword>
<dbReference type="Pfam" id="PF02798">
    <property type="entry name" value="GST_N"/>
    <property type="match status" value="1"/>
</dbReference>
<evidence type="ECO:0000313" key="12">
    <source>
        <dbReference type="EMBL" id="OAP12026.1"/>
    </source>
</evidence>
<dbReference type="SUPFAM" id="SSF52833">
    <property type="entry name" value="Thioredoxin-like"/>
    <property type="match status" value="1"/>
</dbReference>
<evidence type="ECO:0000256" key="4">
    <source>
        <dbReference type="ARBA" id="ARBA00022490"/>
    </source>
</evidence>
<evidence type="ECO:0000256" key="9">
    <source>
        <dbReference type="SAM" id="SignalP"/>
    </source>
</evidence>
<dbReference type="EC" id="2.5.1.18" evidence="3"/>
<evidence type="ECO:0000313" key="13">
    <source>
        <dbReference type="Proteomes" id="UP000078284"/>
    </source>
</evidence>
<feature type="domain" description="GST N-terminal" evidence="10">
    <location>
        <begin position="62"/>
        <end position="143"/>
    </location>
</feature>
<dbReference type="GO" id="GO:0009407">
    <property type="term" value="P:toxin catabolic process"/>
    <property type="evidence" value="ECO:0007669"/>
    <property type="project" value="UniProtKB-ARBA"/>
</dbReference>
<feature type="signal peptide" evidence="9">
    <location>
        <begin position="1"/>
        <end position="30"/>
    </location>
</feature>
<feature type="chain" id="PRO_5008095496" description="glutathione transferase" evidence="9">
    <location>
        <begin position="31"/>
        <end position="281"/>
    </location>
</feature>
<dbReference type="SFLD" id="SFLDG00358">
    <property type="entry name" value="Main_(cytGST)"/>
    <property type="match status" value="1"/>
</dbReference>
<protein>
    <recommendedName>
        <fullName evidence="3">glutathione transferase</fullName>
        <ecNumber evidence="3">2.5.1.18</ecNumber>
    </recommendedName>
</protein>
<dbReference type="GO" id="GO:0004364">
    <property type="term" value="F:glutathione transferase activity"/>
    <property type="evidence" value="ECO:0007669"/>
    <property type="project" value="UniProtKB-EC"/>
</dbReference>
<evidence type="ECO:0000256" key="8">
    <source>
        <dbReference type="ARBA" id="ARBA00053259"/>
    </source>
</evidence>
<dbReference type="EMBL" id="LUHQ01000001">
    <property type="protein sequence ID" value="OAP12026.1"/>
    <property type="molecule type" value="Genomic_DNA"/>
</dbReference>
<comment type="function">
    <text evidence="8">May be involved in the conjugation of reduced glutathione to a wide number of exogenous and endogenous hydrophobic electrophiles and have a detoxification role against certain herbicides.</text>
</comment>
<dbReference type="CDD" id="cd03187">
    <property type="entry name" value="GST_C_Phi"/>
    <property type="match status" value="1"/>
</dbReference>
<dbReference type="PROSITE" id="PS50405">
    <property type="entry name" value="GST_CTER"/>
    <property type="match status" value="1"/>
</dbReference>
<evidence type="ECO:0000256" key="2">
    <source>
        <dbReference type="ARBA" id="ARBA00010128"/>
    </source>
</evidence>
<dbReference type="InterPro" id="IPR004046">
    <property type="entry name" value="GST_C"/>
</dbReference>
<dbReference type="Pfam" id="PF00043">
    <property type="entry name" value="GST_C"/>
    <property type="match status" value="1"/>
</dbReference>
<gene>
    <name evidence="12" type="ordered locus">AXX17_At1g02140</name>
</gene>
<name>A0A178W1M6_ARATH</name>
<reference evidence="13" key="1">
    <citation type="journal article" date="2016" name="Proc. Natl. Acad. Sci. U.S.A.">
        <title>Chromosome-level assembly of Arabidopsis thaliana Ler reveals the extent of translocation and inversion polymorphisms.</title>
        <authorList>
            <person name="Zapata L."/>
            <person name="Ding J."/>
            <person name="Willing E.M."/>
            <person name="Hartwig B."/>
            <person name="Bezdan D."/>
            <person name="Jiao W.B."/>
            <person name="Patel V."/>
            <person name="Velikkakam James G."/>
            <person name="Koornneef M."/>
            <person name="Ossowski S."/>
            <person name="Schneeberger K."/>
        </authorList>
    </citation>
    <scope>NUCLEOTIDE SEQUENCE [LARGE SCALE GENOMIC DNA]</scope>
    <source>
        <strain evidence="13">cv. Landsberg erecta</strain>
    </source>
</reference>
<dbReference type="Gene3D" id="1.20.1050.10">
    <property type="match status" value="1"/>
</dbReference>
<keyword evidence="6" id="KW-0808">Transferase</keyword>
<dbReference type="CDD" id="cd03053">
    <property type="entry name" value="GST_N_Phi"/>
    <property type="match status" value="1"/>
</dbReference>
<sequence length="281" mass="32685">MGSSILLVSFTLMVMLSISYEPLKWMGVNASDIPETCYHHCNQTFESSRQCFKWCQELARKDEYKIYGYPYSTNTRRVLAVLHEKGLSYNPITVNLIAGDQKKPSFLAINPFGQVPVFLDGGLKLTESRAISEYLATVHKSRGTQLLNYKSYKTMGTQRMWMAIESFEFDPLTSTLTWEQSIKPMYGLKTDYKVVNETEAKLEKVLDIYEERLKNSSFLASNSFTMADLYHLPNIQYLMDTHTKRMFENRPSVRRWVAEITARPAWKRACDVKAWYHKKKN</sequence>
<dbReference type="GO" id="GO:0005829">
    <property type="term" value="C:cytosol"/>
    <property type="evidence" value="ECO:0007669"/>
    <property type="project" value="UniProtKB-SubCell"/>
</dbReference>
<dbReference type="PANTHER" id="PTHR43900">
    <property type="entry name" value="GLUTATHIONE S-TRANSFERASE RHO"/>
    <property type="match status" value="1"/>
</dbReference>
<dbReference type="Proteomes" id="UP000078284">
    <property type="component" value="Chromosome 1"/>
</dbReference>
<comment type="similarity">
    <text evidence="2">Belongs to the GST superfamily. Phi family.</text>
</comment>
<evidence type="ECO:0000256" key="7">
    <source>
        <dbReference type="ARBA" id="ARBA00047960"/>
    </source>
</evidence>
<evidence type="ECO:0000256" key="6">
    <source>
        <dbReference type="ARBA" id="ARBA00022679"/>
    </source>
</evidence>
<dbReference type="FunFam" id="1.20.1050.10:FF:000004">
    <property type="entry name" value="Glutathione S-transferase F2"/>
    <property type="match status" value="1"/>
</dbReference>
<dbReference type="SUPFAM" id="SSF47616">
    <property type="entry name" value="GST C-terminal domain-like"/>
    <property type="match status" value="1"/>
</dbReference>
<dbReference type="Gene3D" id="3.40.30.10">
    <property type="entry name" value="Glutaredoxin"/>
    <property type="match status" value="1"/>
</dbReference>
<dbReference type="InterPro" id="IPR004045">
    <property type="entry name" value="Glutathione_S-Trfase_N"/>
</dbReference>
<comment type="catalytic activity">
    <reaction evidence="7">
        <text>RX + glutathione = an S-substituted glutathione + a halide anion + H(+)</text>
        <dbReference type="Rhea" id="RHEA:16437"/>
        <dbReference type="ChEBI" id="CHEBI:15378"/>
        <dbReference type="ChEBI" id="CHEBI:16042"/>
        <dbReference type="ChEBI" id="CHEBI:17792"/>
        <dbReference type="ChEBI" id="CHEBI:57925"/>
        <dbReference type="ChEBI" id="CHEBI:90779"/>
        <dbReference type="EC" id="2.5.1.18"/>
    </reaction>
</comment>
<keyword evidence="5" id="KW-0216">Detoxification</keyword>
<dbReference type="PANTHER" id="PTHR43900:SF60">
    <property type="entry name" value="GLUTATHIONE S-TRANSFERASE F5"/>
    <property type="match status" value="1"/>
</dbReference>
<dbReference type="InterPro" id="IPR040079">
    <property type="entry name" value="Glutathione_S-Trfase"/>
</dbReference>
<dbReference type="InterPro" id="IPR010987">
    <property type="entry name" value="Glutathione-S-Trfase_C-like"/>
</dbReference>
<dbReference type="AlphaFoldDB" id="A0A178W1M6"/>
<keyword evidence="9" id="KW-0732">Signal</keyword>
<dbReference type="InterPro" id="IPR034347">
    <property type="entry name" value="GST_Phi_C"/>
</dbReference>
<dbReference type="ExpressionAtlas" id="A0A178W1M6">
    <property type="expression patterns" value="baseline and differential"/>
</dbReference>
<dbReference type="InterPro" id="IPR036282">
    <property type="entry name" value="Glutathione-S-Trfase_C_sf"/>
</dbReference>
<comment type="subcellular location">
    <subcellularLocation>
        <location evidence="1">Cytoplasm</location>
        <location evidence="1">Cytosol</location>
    </subcellularLocation>
</comment>